<evidence type="ECO:0000313" key="7">
    <source>
        <dbReference type="Proteomes" id="UP000606193"/>
    </source>
</evidence>
<dbReference type="InterPro" id="IPR004089">
    <property type="entry name" value="MCPsignal_dom"/>
</dbReference>
<protein>
    <submittedName>
        <fullName evidence="6">Methyl-accepting chemotaxis protein</fullName>
    </submittedName>
</protein>
<evidence type="ECO:0000256" key="3">
    <source>
        <dbReference type="SAM" id="Coils"/>
    </source>
</evidence>
<feature type="transmembrane region" description="Helical" evidence="4">
    <location>
        <begin position="301"/>
        <end position="320"/>
    </location>
</feature>
<evidence type="ECO:0000256" key="2">
    <source>
        <dbReference type="PROSITE-ProRule" id="PRU00284"/>
    </source>
</evidence>
<dbReference type="Proteomes" id="UP000606193">
    <property type="component" value="Unassembled WGS sequence"/>
</dbReference>
<keyword evidence="7" id="KW-1185">Reference proteome</keyword>
<keyword evidence="1 2" id="KW-0807">Transducer</keyword>
<evidence type="ECO:0000256" key="4">
    <source>
        <dbReference type="SAM" id="Phobius"/>
    </source>
</evidence>
<feature type="coiled-coil region" evidence="3">
    <location>
        <begin position="432"/>
        <end position="459"/>
    </location>
</feature>
<accession>A0ABR7MZY8</accession>
<sequence length="685" mass="76243">MIKNLKMKTALTSVITILTILSITLLYATTQSGMTSLMKTSAQSSMKSSLNSQTTLIGEYVAHQEDLLREFSVSPVIADYLKDISNKEKQQKAQQYTESYYKGLDNWEGLYVGKWNAHVVTHSNPKVVGMTTRKGDSLKQLQDAMTSAKGLYDAGIIISPASQKLTLSMYCPVFDTDGTSILGYVGGGPFCKKLESLLQKIEKTDKTNTEYSMINVTSGMYIFNKDKSLITKAVEDVGMQKVIKKINANNKDTTGILNYKNKKGISYVMSYQYNAEHDWAVISNVKENDLYSDVYKIMKELRNICLLVCAIIAVLSWFFIHISTKPLAEVTSSLLELKELKIQKNPRLRKYINKKSEIGQIATALDSLSNSFEDIIQKLGQCSESMSASAEEMTDSSGVLIRCVGENAVVTEHFAEHAEQINQTVAQVDEGIAEINDVVEQVESKIQRGNAQSHELMEQVSEMRAIASKSLETTSAKIAENHEEIRQAIIRLQSLTQIDDMAKQILDITNQTNLLSLNASIEAARAGEAGRGFSIVAGEIGNLADVSRQTATAIQDICEETKHNITLVEECFDNVIQFLENDVKTQFEQFVSATNEYDGSIIQIQNIIKEMNDCSDEFVKAVSDIRCQIDTVQSNPEGLEVHTDDILSKVEQTKQTSESLVDIAHTNEQNAISIQQIMERFSISR</sequence>
<name>A0ABR7MZY8_9FIRM</name>
<dbReference type="EMBL" id="JACRSX010000003">
    <property type="protein sequence ID" value="MBC8561928.1"/>
    <property type="molecule type" value="Genomic_DNA"/>
</dbReference>
<dbReference type="SUPFAM" id="SSF58104">
    <property type="entry name" value="Methyl-accepting chemotaxis protein (MCP) signaling domain"/>
    <property type="match status" value="1"/>
</dbReference>
<evidence type="ECO:0000256" key="1">
    <source>
        <dbReference type="ARBA" id="ARBA00023224"/>
    </source>
</evidence>
<feature type="domain" description="Methyl-accepting transducer" evidence="5">
    <location>
        <begin position="382"/>
        <end position="633"/>
    </location>
</feature>
<dbReference type="Gene3D" id="3.30.450.20">
    <property type="entry name" value="PAS domain"/>
    <property type="match status" value="1"/>
</dbReference>
<dbReference type="SMART" id="SM00283">
    <property type="entry name" value="MA"/>
    <property type="match status" value="1"/>
</dbReference>
<keyword evidence="3" id="KW-0175">Coiled coil</keyword>
<keyword evidence="4" id="KW-0472">Membrane</keyword>
<proteinExistence type="predicted"/>
<dbReference type="Pfam" id="PF00015">
    <property type="entry name" value="MCPsignal"/>
    <property type="match status" value="1"/>
</dbReference>
<comment type="caution">
    <text evidence="6">The sequence shown here is derived from an EMBL/GenBank/DDBJ whole genome shotgun (WGS) entry which is preliminary data.</text>
</comment>
<keyword evidence="4" id="KW-0812">Transmembrane</keyword>
<evidence type="ECO:0000259" key="5">
    <source>
        <dbReference type="PROSITE" id="PS50111"/>
    </source>
</evidence>
<organism evidence="6 7">
    <name type="scientific">Jutongia huaianensis</name>
    <dbReference type="NCBI Taxonomy" id="2763668"/>
    <lineage>
        <taxon>Bacteria</taxon>
        <taxon>Bacillati</taxon>
        <taxon>Bacillota</taxon>
        <taxon>Clostridia</taxon>
        <taxon>Lachnospirales</taxon>
        <taxon>Lachnospiraceae</taxon>
        <taxon>Jutongia</taxon>
    </lineage>
</organism>
<reference evidence="6 7" key="1">
    <citation type="submission" date="2020-08" db="EMBL/GenBank/DDBJ databases">
        <title>Genome public.</title>
        <authorList>
            <person name="Liu C."/>
            <person name="Sun Q."/>
        </authorList>
    </citation>
    <scope>NUCLEOTIDE SEQUENCE [LARGE SCALE GENOMIC DNA]</scope>
    <source>
        <strain evidence="6 7">NSJ-37</strain>
    </source>
</reference>
<gene>
    <name evidence="6" type="ORF">H8704_04660</name>
</gene>
<evidence type="ECO:0000313" key="6">
    <source>
        <dbReference type="EMBL" id="MBC8561928.1"/>
    </source>
</evidence>
<dbReference type="Gene3D" id="1.10.287.950">
    <property type="entry name" value="Methyl-accepting chemotaxis protein"/>
    <property type="match status" value="1"/>
</dbReference>
<dbReference type="PANTHER" id="PTHR32089:SF112">
    <property type="entry name" value="LYSOZYME-LIKE PROTEIN-RELATED"/>
    <property type="match status" value="1"/>
</dbReference>
<keyword evidence="4" id="KW-1133">Transmembrane helix</keyword>
<dbReference type="PANTHER" id="PTHR32089">
    <property type="entry name" value="METHYL-ACCEPTING CHEMOTAXIS PROTEIN MCPB"/>
    <property type="match status" value="1"/>
</dbReference>
<dbReference type="PROSITE" id="PS50111">
    <property type="entry name" value="CHEMOTAXIS_TRANSDUC_2"/>
    <property type="match status" value="1"/>
</dbReference>